<dbReference type="HOGENOM" id="CLU_2348148_0_0_1"/>
<dbReference type="Pfam" id="PF20654">
    <property type="entry name" value="Sec3_C-term"/>
    <property type="match status" value="1"/>
</dbReference>
<dbReference type="Proteomes" id="UP000012065">
    <property type="component" value="Unassembled WGS sequence"/>
</dbReference>
<name>M5BQ88_THACB</name>
<sequence length="97" mass="11055">MTHNNPIQAFDRALSQVVTQIHAEDAFISRFFHTTDSTLSYADYMNLDNYFKRQASRGLDLSDATLKLVRGALDLIFGFLPQEIKSWVEGVSKRDSL</sequence>
<comment type="caution">
    <text evidence="2">The sequence shown here is derived from an EMBL/GenBank/DDBJ whole genome shotgun (WGS) entry which is preliminary data.</text>
</comment>
<proteinExistence type="predicted"/>
<feature type="domain" description="Exocyst complex component Sec3 C-terminal" evidence="1">
    <location>
        <begin position="31"/>
        <end position="96"/>
    </location>
</feature>
<dbReference type="InterPro" id="IPR048628">
    <property type="entry name" value="Sec3_C"/>
</dbReference>
<evidence type="ECO:0000259" key="1">
    <source>
        <dbReference type="Pfam" id="PF20654"/>
    </source>
</evidence>
<dbReference type="AlphaFoldDB" id="M5BQ88"/>
<protein>
    <recommendedName>
        <fullName evidence="1">Exocyst complex component Sec3 C-terminal domain-containing protein</fullName>
    </recommendedName>
</protein>
<organism evidence="2 3">
    <name type="scientific">Thanatephorus cucumeris (strain AG1-IB / isolate 7/3/14)</name>
    <name type="common">Lettuce bottom rot fungus</name>
    <name type="synonym">Rhizoctonia solani</name>
    <dbReference type="NCBI Taxonomy" id="1108050"/>
    <lineage>
        <taxon>Eukaryota</taxon>
        <taxon>Fungi</taxon>
        <taxon>Dikarya</taxon>
        <taxon>Basidiomycota</taxon>
        <taxon>Agaricomycotina</taxon>
        <taxon>Agaricomycetes</taxon>
        <taxon>Cantharellales</taxon>
        <taxon>Ceratobasidiaceae</taxon>
        <taxon>Rhizoctonia</taxon>
        <taxon>Rhizoctonia solani AG-1</taxon>
    </lineage>
</organism>
<dbReference type="EMBL" id="CAOJ01005733">
    <property type="protein sequence ID" value="CCO29973.1"/>
    <property type="molecule type" value="Genomic_DNA"/>
</dbReference>
<evidence type="ECO:0000313" key="2">
    <source>
        <dbReference type="EMBL" id="CCO29973.1"/>
    </source>
</evidence>
<reference evidence="2 3" key="1">
    <citation type="journal article" date="2013" name="J. Biotechnol.">
        <title>Establishment and interpretation of the genome sequence of the phytopathogenic fungus Rhizoctonia solani AG1-IB isolate 7/3/14.</title>
        <authorList>
            <person name="Wibberg D.W."/>
            <person name="Jelonek L.J."/>
            <person name="Rupp O.R."/>
            <person name="Hennig M.H."/>
            <person name="Eikmeyer F.E."/>
            <person name="Goesmann A.G."/>
            <person name="Hartmann A.H."/>
            <person name="Borriss R.B."/>
            <person name="Grosch R.G."/>
            <person name="Puehler A.P."/>
            <person name="Schlueter A.S."/>
        </authorList>
    </citation>
    <scope>NUCLEOTIDE SEQUENCE [LARGE SCALE GENOMIC DNA]</scope>
    <source>
        <strain evidence="3">AG1-IB / isolate 7/3/14</strain>
    </source>
</reference>
<gene>
    <name evidence="2" type="ORF">BN14_03997</name>
</gene>
<accession>M5BQ88</accession>
<evidence type="ECO:0000313" key="3">
    <source>
        <dbReference type="Proteomes" id="UP000012065"/>
    </source>
</evidence>